<evidence type="ECO:0000313" key="1">
    <source>
        <dbReference type="EMBL" id="RHZ44794.1"/>
    </source>
</evidence>
<comment type="caution">
    <text evidence="1">The sequence shown here is derived from an EMBL/GenBank/DDBJ whole genome shotgun (WGS) entry which is preliminary data.</text>
</comment>
<sequence length="53" mass="6083">MGAEKHSQRYPNAFFISPSFQAQQPAQLHSVDPNKCRETQRQFWGGRSVLCCN</sequence>
<proteinExistence type="predicted"/>
<accession>A0A397G4J8</accession>
<organism evidence="1 2">
    <name type="scientific">Diversispora epigaea</name>
    <dbReference type="NCBI Taxonomy" id="1348612"/>
    <lineage>
        <taxon>Eukaryota</taxon>
        <taxon>Fungi</taxon>
        <taxon>Fungi incertae sedis</taxon>
        <taxon>Mucoromycota</taxon>
        <taxon>Glomeromycotina</taxon>
        <taxon>Glomeromycetes</taxon>
        <taxon>Diversisporales</taxon>
        <taxon>Diversisporaceae</taxon>
        <taxon>Diversispora</taxon>
    </lineage>
</organism>
<dbReference type="Proteomes" id="UP000266861">
    <property type="component" value="Unassembled WGS sequence"/>
</dbReference>
<gene>
    <name evidence="1" type="ORF">Glove_709g96</name>
</gene>
<evidence type="ECO:0000313" key="2">
    <source>
        <dbReference type="Proteomes" id="UP000266861"/>
    </source>
</evidence>
<reference evidence="1 2" key="1">
    <citation type="submission" date="2018-08" db="EMBL/GenBank/DDBJ databases">
        <title>Genome and evolution of the arbuscular mycorrhizal fungus Diversispora epigaea (formerly Glomus versiforme) and its bacterial endosymbionts.</title>
        <authorList>
            <person name="Sun X."/>
            <person name="Fei Z."/>
            <person name="Harrison M."/>
        </authorList>
    </citation>
    <scope>NUCLEOTIDE SEQUENCE [LARGE SCALE GENOMIC DNA]</scope>
    <source>
        <strain evidence="1 2">IT104</strain>
    </source>
</reference>
<dbReference type="EMBL" id="PQFF01000565">
    <property type="protein sequence ID" value="RHZ44794.1"/>
    <property type="molecule type" value="Genomic_DNA"/>
</dbReference>
<keyword evidence="2" id="KW-1185">Reference proteome</keyword>
<name>A0A397G4J8_9GLOM</name>
<dbReference type="AlphaFoldDB" id="A0A397G4J8"/>
<protein>
    <submittedName>
        <fullName evidence="1">Uncharacterized protein</fullName>
    </submittedName>
</protein>